<dbReference type="AlphaFoldDB" id="A0A0F9J888"/>
<gene>
    <name evidence="1" type="ORF">LCGC14_1855660</name>
</gene>
<evidence type="ECO:0000313" key="1">
    <source>
        <dbReference type="EMBL" id="KKL95327.1"/>
    </source>
</evidence>
<organism evidence="1">
    <name type="scientific">marine sediment metagenome</name>
    <dbReference type="NCBI Taxonomy" id="412755"/>
    <lineage>
        <taxon>unclassified sequences</taxon>
        <taxon>metagenomes</taxon>
        <taxon>ecological metagenomes</taxon>
    </lineage>
</organism>
<accession>A0A0F9J888</accession>
<proteinExistence type="predicted"/>
<reference evidence="1" key="1">
    <citation type="journal article" date="2015" name="Nature">
        <title>Complex archaea that bridge the gap between prokaryotes and eukaryotes.</title>
        <authorList>
            <person name="Spang A."/>
            <person name="Saw J.H."/>
            <person name="Jorgensen S.L."/>
            <person name="Zaremba-Niedzwiedzka K."/>
            <person name="Martijn J."/>
            <person name="Lind A.E."/>
            <person name="van Eijk R."/>
            <person name="Schleper C."/>
            <person name="Guy L."/>
            <person name="Ettema T.J."/>
        </authorList>
    </citation>
    <scope>NUCLEOTIDE SEQUENCE</scope>
</reference>
<comment type="caution">
    <text evidence="1">The sequence shown here is derived from an EMBL/GenBank/DDBJ whole genome shotgun (WGS) entry which is preliminary data.</text>
</comment>
<name>A0A0F9J888_9ZZZZ</name>
<dbReference type="EMBL" id="LAZR01018703">
    <property type="protein sequence ID" value="KKL95327.1"/>
    <property type="molecule type" value="Genomic_DNA"/>
</dbReference>
<feature type="non-terminal residue" evidence="1">
    <location>
        <position position="26"/>
    </location>
</feature>
<protein>
    <submittedName>
        <fullName evidence="1">Uncharacterized protein</fullName>
    </submittedName>
</protein>
<sequence>MMIVGSDFIDNNTSFNTAMKHDGPNV</sequence>